<dbReference type="AlphaFoldDB" id="A0A0C2FPR0"/>
<evidence type="ECO:0000259" key="3">
    <source>
        <dbReference type="PROSITE" id="PS51767"/>
    </source>
</evidence>
<accession>A0A0C2FPR0</accession>
<evidence type="ECO:0000256" key="1">
    <source>
        <dbReference type="ARBA" id="ARBA00007447"/>
    </source>
</evidence>
<dbReference type="SUPFAM" id="SSF50630">
    <property type="entry name" value="Acid proteases"/>
    <property type="match status" value="1"/>
</dbReference>
<dbReference type="OrthoDB" id="5853681at2759"/>
<dbReference type="InterPro" id="IPR001461">
    <property type="entry name" value="Aspartic_peptidase_A1"/>
</dbReference>
<feature type="domain" description="Peptidase A1" evidence="3">
    <location>
        <begin position="1"/>
        <end position="189"/>
    </location>
</feature>
<dbReference type="GO" id="GO:0006508">
    <property type="term" value="P:proteolysis"/>
    <property type="evidence" value="ECO:0007669"/>
    <property type="project" value="UniProtKB-KW"/>
</dbReference>
<dbReference type="EMBL" id="KN757682">
    <property type="protein sequence ID" value="KIH48694.1"/>
    <property type="molecule type" value="Genomic_DNA"/>
</dbReference>
<organism evidence="4 5">
    <name type="scientific">Ancylostoma duodenale</name>
    <dbReference type="NCBI Taxonomy" id="51022"/>
    <lineage>
        <taxon>Eukaryota</taxon>
        <taxon>Metazoa</taxon>
        <taxon>Ecdysozoa</taxon>
        <taxon>Nematoda</taxon>
        <taxon>Chromadorea</taxon>
        <taxon>Rhabditida</taxon>
        <taxon>Rhabditina</taxon>
        <taxon>Rhabditomorpha</taxon>
        <taxon>Strongyloidea</taxon>
        <taxon>Ancylostomatidae</taxon>
        <taxon>Ancylostomatinae</taxon>
        <taxon>Ancylostoma</taxon>
    </lineage>
</organism>
<dbReference type="Proteomes" id="UP000054047">
    <property type="component" value="Unassembled WGS sequence"/>
</dbReference>
<dbReference type="PRINTS" id="PR00792">
    <property type="entry name" value="PEPSIN"/>
</dbReference>
<protein>
    <submittedName>
        <fullName evidence="4">Eukaryotic aspartyl protease</fullName>
    </submittedName>
</protein>
<evidence type="ECO:0000313" key="5">
    <source>
        <dbReference type="Proteomes" id="UP000054047"/>
    </source>
</evidence>
<keyword evidence="2" id="KW-0732">Signal</keyword>
<dbReference type="Gene3D" id="2.40.70.10">
    <property type="entry name" value="Acid Proteases"/>
    <property type="match status" value="1"/>
</dbReference>
<sequence>MSMGLLSGVITFGLIARGHCHPKIYWVPLSWAAYWQFAIEGFQVGGFVSRQHQQVPPGSFPIHSFHALSPRSFKAISDTGKSFLGGPPVAISGIIRESGARYSPYYRMYVVPCSTMNRHLDLIFTINGKSFAVPSGQYIINLDIGGGWCTLAVFPIHAGGFTTQWIMGTPWIRTFCSTYDFGNKRIGFSVARPL</sequence>
<feature type="signal peptide" evidence="2">
    <location>
        <begin position="1"/>
        <end position="20"/>
    </location>
</feature>
<dbReference type="PANTHER" id="PTHR47966">
    <property type="entry name" value="BETA-SITE APP-CLEAVING ENZYME, ISOFORM A-RELATED"/>
    <property type="match status" value="1"/>
</dbReference>
<gene>
    <name evidence="4" type="ORF">ANCDUO_21233</name>
</gene>
<keyword evidence="4" id="KW-0378">Hydrolase</keyword>
<comment type="similarity">
    <text evidence="1">Belongs to the peptidase A1 family.</text>
</comment>
<feature type="chain" id="PRO_5002148671" evidence="2">
    <location>
        <begin position="21"/>
        <end position="194"/>
    </location>
</feature>
<dbReference type="PROSITE" id="PS51767">
    <property type="entry name" value="PEPTIDASE_A1"/>
    <property type="match status" value="1"/>
</dbReference>
<dbReference type="Pfam" id="PF00026">
    <property type="entry name" value="Asp"/>
    <property type="match status" value="1"/>
</dbReference>
<keyword evidence="5" id="KW-1185">Reference proteome</keyword>
<evidence type="ECO:0000313" key="4">
    <source>
        <dbReference type="EMBL" id="KIH48694.1"/>
    </source>
</evidence>
<dbReference type="GO" id="GO:0005764">
    <property type="term" value="C:lysosome"/>
    <property type="evidence" value="ECO:0007669"/>
    <property type="project" value="TreeGrafter"/>
</dbReference>
<dbReference type="GO" id="GO:0004190">
    <property type="term" value="F:aspartic-type endopeptidase activity"/>
    <property type="evidence" value="ECO:0007669"/>
    <property type="project" value="InterPro"/>
</dbReference>
<dbReference type="InterPro" id="IPR021109">
    <property type="entry name" value="Peptidase_aspartic_dom_sf"/>
</dbReference>
<name>A0A0C2FPR0_9BILA</name>
<proteinExistence type="inferred from homology"/>
<reference evidence="4 5" key="1">
    <citation type="submission" date="2013-12" db="EMBL/GenBank/DDBJ databases">
        <title>Draft genome of the parsitic nematode Ancylostoma duodenale.</title>
        <authorList>
            <person name="Mitreva M."/>
        </authorList>
    </citation>
    <scope>NUCLEOTIDE SEQUENCE [LARGE SCALE GENOMIC DNA]</scope>
    <source>
        <strain evidence="4 5">Zhejiang</strain>
    </source>
</reference>
<dbReference type="InterPro" id="IPR033121">
    <property type="entry name" value="PEPTIDASE_A1"/>
</dbReference>
<evidence type="ECO:0000256" key="2">
    <source>
        <dbReference type="SAM" id="SignalP"/>
    </source>
</evidence>
<dbReference type="PANTHER" id="PTHR47966:SF8">
    <property type="entry name" value="ASPARTIC PROTEASE 1-RELATED"/>
    <property type="match status" value="1"/>
</dbReference>
<keyword evidence="4" id="KW-0645">Protease</keyword>